<sequence length="343" mass="38884">MSYTNGHNDKLNGHINGNEKRYEFQVDEEETWISRATLDFPALSCSYSPVGNKLAIGESGSKIRIWDIKSDHRNPHILEHGSSIEGLCWHPDSMKTLASISSDKRLVVWNVVDRKVSFEILFDKELVNIHWSKDGKLILVSDKSDKLSLVNYETKSKGASFQLPQTPELNGTTQINQFTLTKDLKKLIIASNNGYVHFFNLENFEFITSLRISSSTCHSLDLHPSGNYLCVGTADATASLIDLQTFKIIVNYSDLYLTIRSIKFNHDGQYVAMCSRQSMIYIYNTFTGKLQGFFETLQELNNLNWHCKKNILVCVGDSVQDDDLTNGVAFILDLEKFSINSSR</sequence>
<keyword evidence="2" id="KW-0677">Repeat</keyword>
<name>A0A137P339_CONC2</name>
<dbReference type="InterPro" id="IPR001680">
    <property type="entry name" value="WD40_rpt"/>
</dbReference>
<dbReference type="Proteomes" id="UP000070444">
    <property type="component" value="Unassembled WGS sequence"/>
</dbReference>
<dbReference type="Pfam" id="PF24506">
    <property type="entry name" value="KNTC1_N"/>
    <property type="match status" value="1"/>
</dbReference>
<dbReference type="STRING" id="796925.A0A137P339"/>
<keyword evidence="7" id="KW-1185">Reference proteome</keyword>
<dbReference type="GO" id="GO:0006406">
    <property type="term" value="P:mRNA export from nucleus"/>
    <property type="evidence" value="ECO:0007669"/>
    <property type="project" value="InterPro"/>
</dbReference>
<dbReference type="PROSITE" id="PS50082">
    <property type="entry name" value="WD_REPEATS_2"/>
    <property type="match status" value="1"/>
</dbReference>
<evidence type="ECO:0000256" key="4">
    <source>
        <dbReference type="PROSITE-ProRule" id="PRU00221"/>
    </source>
</evidence>
<accession>A0A137P339</accession>
<keyword evidence="1 4" id="KW-0853">WD repeat</keyword>
<dbReference type="Pfam" id="PF00400">
    <property type="entry name" value="WD40"/>
    <property type="match status" value="2"/>
</dbReference>
<dbReference type="InterPro" id="IPR015943">
    <property type="entry name" value="WD40/YVTN_repeat-like_dom_sf"/>
</dbReference>
<organism evidence="6 7">
    <name type="scientific">Conidiobolus coronatus (strain ATCC 28846 / CBS 209.66 / NRRL 28638)</name>
    <name type="common">Delacroixia coronata</name>
    <dbReference type="NCBI Taxonomy" id="796925"/>
    <lineage>
        <taxon>Eukaryota</taxon>
        <taxon>Fungi</taxon>
        <taxon>Fungi incertae sedis</taxon>
        <taxon>Zoopagomycota</taxon>
        <taxon>Entomophthoromycotina</taxon>
        <taxon>Entomophthoromycetes</taxon>
        <taxon>Entomophthorales</taxon>
        <taxon>Ancylistaceae</taxon>
        <taxon>Conidiobolus</taxon>
    </lineage>
</organism>
<dbReference type="GO" id="GO:0000445">
    <property type="term" value="C:THO complex part of transcription export complex"/>
    <property type="evidence" value="ECO:0007669"/>
    <property type="project" value="TreeGrafter"/>
</dbReference>
<dbReference type="OrthoDB" id="340259at2759"/>
<dbReference type="EMBL" id="KQ964535">
    <property type="protein sequence ID" value="KXN69422.1"/>
    <property type="molecule type" value="Genomic_DNA"/>
</dbReference>
<dbReference type="SUPFAM" id="SSF50978">
    <property type="entry name" value="WD40 repeat-like"/>
    <property type="match status" value="1"/>
</dbReference>
<proteinExistence type="inferred from homology"/>
<evidence type="ECO:0000259" key="5">
    <source>
        <dbReference type="Pfam" id="PF24506"/>
    </source>
</evidence>
<dbReference type="InterPro" id="IPR040132">
    <property type="entry name" value="Tex1/THOC3"/>
</dbReference>
<dbReference type="AlphaFoldDB" id="A0A137P339"/>
<dbReference type="InterPro" id="IPR036322">
    <property type="entry name" value="WD40_repeat_dom_sf"/>
</dbReference>
<evidence type="ECO:0000256" key="3">
    <source>
        <dbReference type="ARBA" id="ARBA00046343"/>
    </source>
</evidence>
<reference evidence="6 7" key="1">
    <citation type="journal article" date="2015" name="Genome Biol. Evol.">
        <title>Phylogenomic analyses indicate that early fungi evolved digesting cell walls of algal ancestors of land plants.</title>
        <authorList>
            <person name="Chang Y."/>
            <person name="Wang S."/>
            <person name="Sekimoto S."/>
            <person name="Aerts A.L."/>
            <person name="Choi C."/>
            <person name="Clum A."/>
            <person name="LaButti K.M."/>
            <person name="Lindquist E.A."/>
            <person name="Yee Ngan C."/>
            <person name="Ohm R.A."/>
            <person name="Salamov A.A."/>
            <person name="Grigoriev I.V."/>
            <person name="Spatafora J.W."/>
            <person name="Berbee M.L."/>
        </authorList>
    </citation>
    <scope>NUCLEOTIDE SEQUENCE [LARGE SCALE GENOMIC DNA]</scope>
    <source>
        <strain evidence="6 7">NRRL 28638</strain>
    </source>
</reference>
<gene>
    <name evidence="6" type="ORF">CONCODRAFT_71472</name>
</gene>
<dbReference type="SMART" id="SM00320">
    <property type="entry name" value="WD40"/>
    <property type="match status" value="6"/>
</dbReference>
<dbReference type="Gene3D" id="2.130.10.10">
    <property type="entry name" value="YVTN repeat-like/Quinoprotein amine dehydrogenase"/>
    <property type="match status" value="2"/>
</dbReference>
<feature type="domain" description="KNTC1 N-terminal" evidence="5">
    <location>
        <begin position="95"/>
        <end position="202"/>
    </location>
</feature>
<protein>
    <submittedName>
        <fullName evidence="6">WD40 repeat-like protein</fullName>
    </submittedName>
</protein>
<dbReference type="PANTHER" id="PTHR22839:SF0">
    <property type="entry name" value="THO COMPLEX SUBUNIT 3"/>
    <property type="match status" value="1"/>
</dbReference>
<dbReference type="InterPro" id="IPR055402">
    <property type="entry name" value="KNTC1_N"/>
</dbReference>
<evidence type="ECO:0000256" key="1">
    <source>
        <dbReference type="ARBA" id="ARBA00022574"/>
    </source>
</evidence>
<evidence type="ECO:0000256" key="2">
    <source>
        <dbReference type="ARBA" id="ARBA00022737"/>
    </source>
</evidence>
<evidence type="ECO:0000313" key="6">
    <source>
        <dbReference type="EMBL" id="KXN69422.1"/>
    </source>
</evidence>
<feature type="repeat" description="WD" evidence="4">
    <location>
        <begin position="77"/>
        <end position="111"/>
    </location>
</feature>
<comment type="similarity">
    <text evidence="3">Belongs to the THOC3 family.</text>
</comment>
<evidence type="ECO:0000313" key="7">
    <source>
        <dbReference type="Proteomes" id="UP000070444"/>
    </source>
</evidence>
<dbReference type="PROSITE" id="PS00678">
    <property type="entry name" value="WD_REPEATS_1"/>
    <property type="match status" value="1"/>
</dbReference>
<dbReference type="InterPro" id="IPR019775">
    <property type="entry name" value="WD40_repeat_CS"/>
</dbReference>
<dbReference type="PANTHER" id="PTHR22839">
    <property type="entry name" value="THO COMPLEX SUBUNIT 3 THO3"/>
    <property type="match status" value="1"/>
</dbReference>